<organism evidence="1">
    <name type="scientific">Anguilla anguilla</name>
    <name type="common">European freshwater eel</name>
    <name type="synonym">Muraena anguilla</name>
    <dbReference type="NCBI Taxonomy" id="7936"/>
    <lineage>
        <taxon>Eukaryota</taxon>
        <taxon>Metazoa</taxon>
        <taxon>Chordata</taxon>
        <taxon>Craniata</taxon>
        <taxon>Vertebrata</taxon>
        <taxon>Euteleostomi</taxon>
        <taxon>Actinopterygii</taxon>
        <taxon>Neopterygii</taxon>
        <taxon>Teleostei</taxon>
        <taxon>Anguilliformes</taxon>
        <taxon>Anguillidae</taxon>
        <taxon>Anguilla</taxon>
    </lineage>
</organism>
<name>A0A0E9QLH5_ANGAN</name>
<accession>A0A0E9QLH5</accession>
<proteinExistence type="predicted"/>
<reference evidence="1" key="1">
    <citation type="submission" date="2014-11" db="EMBL/GenBank/DDBJ databases">
        <authorList>
            <person name="Amaro Gonzalez C."/>
        </authorList>
    </citation>
    <scope>NUCLEOTIDE SEQUENCE</scope>
</reference>
<evidence type="ECO:0000313" key="1">
    <source>
        <dbReference type="EMBL" id="JAH17679.1"/>
    </source>
</evidence>
<sequence length="41" mass="4639">MPVKCLYFYGCRVKCGLCCFYLCIPACKTNFPLGTIKVLID</sequence>
<reference evidence="1" key="2">
    <citation type="journal article" date="2015" name="Fish Shellfish Immunol.">
        <title>Early steps in the European eel (Anguilla anguilla)-Vibrio vulnificus interaction in the gills: Role of the RtxA13 toxin.</title>
        <authorList>
            <person name="Callol A."/>
            <person name="Pajuelo D."/>
            <person name="Ebbesson L."/>
            <person name="Teles M."/>
            <person name="MacKenzie S."/>
            <person name="Amaro C."/>
        </authorList>
    </citation>
    <scope>NUCLEOTIDE SEQUENCE</scope>
</reference>
<dbReference type="AlphaFoldDB" id="A0A0E9QLH5"/>
<protein>
    <submittedName>
        <fullName evidence="1">Uncharacterized protein</fullName>
    </submittedName>
</protein>
<dbReference type="EMBL" id="GBXM01090898">
    <property type="protein sequence ID" value="JAH17679.1"/>
    <property type="molecule type" value="Transcribed_RNA"/>
</dbReference>